<name>A0A1D8NEC9_YARLL</name>
<gene>
    <name evidence="8" type="ORF">YALI1_D15333g</name>
</gene>
<dbReference type="EMBL" id="CP017556">
    <property type="protein sequence ID" value="AOW03963.1"/>
    <property type="molecule type" value="Genomic_DNA"/>
</dbReference>
<evidence type="ECO:0000256" key="1">
    <source>
        <dbReference type="ARBA" id="ARBA00004173"/>
    </source>
</evidence>
<dbReference type="PRINTS" id="PR00063">
    <property type="entry name" value="RIBOSOMALL27"/>
</dbReference>
<keyword evidence="4" id="KW-0496">Mitochondrion</keyword>
<dbReference type="VEuPathDB" id="FungiDB:YALI0_D12320g"/>
<dbReference type="eggNOG" id="KOG4600">
    <property type="taxonomic scope" value="Eukaryota"/>
</dbReference>
<evidence type="ECO:0000256" key="3">
    <source>
        <dbReference type="ARBA" id="ARBA00022980"/>
    </source>
</evidence>
<protein>
    <recommendedName>
        <fullName evidence="6">Large ribosomal subunit protein bL27m</fullName>
    </recommendedName>
    <alternativeName>
        <fullName evidence="7">54S ribosomal protein L2, mitochondrial</fullName>
    </alternativeName>
</protein>
<dbReference type="KEGG" id="yli:2910133"/>
<dbReference type="PANTHER" id="PTHR15893:SF0">
    <property type="entry name" value="LARGE RIBOSOMAL SUBUNIT PROTEIN BL27M"/>
    <property type="match status" value="1"/>
</dbReference>
<dbReference type="FunFam" id="2.40.50.100:FF:000042">
    <property type="entry name" value="50S ribosomal protein L27"/>
    <property type="match status" value="1"/>
</dbReference>
<dbReference type="Pfam" id="PF01016">
    <property type="entry name" value="Ribosomal_L27"/>
    <property type="match status" value="1"/>
</dbReference>
<sequence>MLRLSGVKSAVRARAAAGAAFSVSLSGPQAVSLLALPLVRHATKRAGGGKTNLKDSIGRRLGVKATEGTYVQPSDIIYRQRGTKFYPGENTWIGRDHTIYAKEPGYVRFYYDPFHPTRRFVGVGLTPEARLPTDHMAPRARRFGRNVISDPKRAEAELAWRPNKEQQLLEEISERRAVKQAEEQALTDKLAAKLKELGFDNSELAARAQKMAHYRTLGWTNAEAARFADAFLNTSSDVKDFDAKFEVTKFGTVVPKSSPETVEKELNETRDKLTKVRQPNAFISLSQIAKIDKILDATVYLSQSQKEQLADEFKVTASLLEAVQPHEEVVKAAKKGKGKLVKVYNVQRKGIDYVLAPKDAHFSEDIAFQKEFVH</sequence>
<comment type="similarity">
    <text evidence="2">Belongs to the bacterial ribosomal protein bL27 family.</text>
</comment>
<evidence type="ECO:0000313" key="8">
    <source>
        <dbReference type="EMBL" id="AOW03963.1"/>
    </source>
</evidence>
<evidence type="ECO:0000256" key="7">
    <source>
        <dbReference type="ARBA" id="ARBA00035465"/>
    </source>
</evidence>
<dbReference type="AlphaFoldDB" id="A0A1D8NEC9"/>
<dbReference type="GO" id="GO:0003735">
    <property type="term" value="F:structural constituent of ribosome"/>
    <property type="evidence" value="ECO:0007669"/>
    <property type="project" value="InterPro"/>
</dbReference>
<dbReference type="PANTHER" id="PTHR15893">
    <property type="entry name" value="RIBOSOMAL PROTEIN L27"/>
    <property type="match status" value="1"/>
</dbReference>
<dbReference type="SUPFAM" id="SSF110324">
    <property type="entry name" value="Ribosomal L27 protein-like"/>
    <property type="match status" value="1"/>
</dbReference>
<organism evidence="8 9">
    <name type="scientific">Yarrowia lipolytica</name>
    <name type="common">Candida lipolytica</name>
    <dbReference type="NCBI Taxonomy" id="4952"/>
    <lineage>
        <taxon>Eukaryota</taxon>
        <taxon>Fungi</taxon>
        <taxon>Dikarya</taxon>
        <taxon>Ascomycota</taxon>
        <taxon>Saccharomycotina</taxon>
        <taxon>Dipodascomycetes</taxon>
        <taxon>Dipodascales</taxon>
        <taxon>Dipodascales incertae sedis</taxon>
        <taxon>Yarrowia</taxon>
    </lineage>
</organism>
<evidence type="ECO:0000313" key="9">
    <source>
        <dbReference type="Proteomes" id="UP000182444"/>
    </source>
</evidence>
<accession>A0A1D8NEC9</accession>
<dbReference type="VEuPathDB" id="FungiDB:YALI1_D15333g"/>
<evidence type="ECO:0000256" key="2">
    <source>
        <dbReference type="ARBA" id="ARBA00010797"/>
    </source>
</evidence>
<keyword evidence="3" id="KW-0689">Ribosomal protein</keyword>
<dbReference type="SMR" id="A0A1D8NEC9"/>
<evidence type="ECO:0000256" key="6">
    <source>
        <dbReference type="ARBA" id="ARBA00035267"/>
    </source>
</evidence>
<dbReference type="RefSeq" id="XP_502738.3">
    <property type="nucleotide sequence ID" value="XM_502738.3"/>
</dbReference>
<dbReference type="GeneID" id="2910133"/>
<keyword evidence="5" id="KW-0687">Ribonucleoprotein</keyword>
<dbReference type="GO" id="GO:0006412">
    <property type="term" value="P:translation"/>
    <property type="evidence" value="ECO:0007669"/>
    <property type="project" value="InterPro"/>
</dbReference>
<evidence type="ECO:0000256" key="5">
    <source>
        <dbReference type="ARBA" id="ARBA00023274"/>
    </source>
</evidence>
<dbReference type="InterPro" id="IPR001684">
    <property type="entry name" value="Ribosomal_bL27"/>
</dbReference>
<dbReference type="NCBIfam" id="TIGR00062">
    <property type="entry name" value="L27"/>
    <property type="match status" value="1"/>
</dbReference>
<proteinExistence type="inferred from homology"/>
<evidence type="ECO:0000256" key="4">
    <source>
        <dbReference type="ARBA" id="ARBA00023128"/>
    </source>
</evidence>
<comment type="subcellular location">
    <subcellularLocation>
        <location evidence="1">Mitochondrion</location>
    </subcellularLocation>
</comment>
<reference evidence="8 9" key="1">
    <citation type="journal article" date="2016" name="PLoS ONE">
        <title>Sequence Assembly of Yarrowia lipolytica Strain W29/CLIB89 Shows Transposable Element Diversity.</title>
        <authorList>
            <person name="Magnan C."/>
            <person name="Yu J."/>
            <person name="Chang I."/>
            <person name="Jahn E."/>
            <person name="Kanomata Y."/>
            <person name="Wu J."/>
            <person name="Zeller M."/>
            <person name="Oakes M."/>
            <person name="Baldi P."/>
            <person name="Sandmeyer S."/>
        </authorList>
    </citation>
    <scope>NUCLEOTIDE SEQUENCE [LARGE SCALE GENOMIC DNA]</scope>
    <source>
        <strain evidence="9">CLIB89(W29)</strain>
    </source>
</reference>
<dbReference type="Proteomes" id="UP000182444">
    <property type="component" value="Chromosome 1D"/>
</dbReference>
<dbReference type="Gene3D" id="2.40.50.100">
    <property type="match status" value="1"/>
</dbReference>
<dbReference type="GO" id="GO:0005762">
    <property type="term" value="C:mitochondrial large ribosomal subunit"/>
    <property type="evidence" value="ECO:0007669"/>
    <property type="project" value="TreeGrafter"/>
</dbReference>